<proteinExistence type="predicted"/>
<feature type="region of interest" description="Disordered" evidence="1">
    <location>
        <begin position="97"/>
        <end position="118"/>
    </location>
</feature>
<reference evidence="2" key="1">
    <citation type="journal article" date="2023" name="Science">
        <title>Elucidation of the pathway for biosynthesis of saponin adjuvants from the soapbark tree.</title>
        <authorList>
            <person name="Reed J."/>
            <person name="Orme A."/>
            <person name="El-Demerdash A."/>
            <person name="Owen C."/>
            <person name="Martin L.B.B."/>
            <person name="Misra R.C."/>
            <person name="Kikuchi S."/>
            <person name="Rejzek M."/>
            <person name="Martin A.C."/>
            <person name="Harkess A."/>
            <person name="Leebens-Mack J."/>
            <person name="Louveau T."/>
            <person name="Stephenson M.J."/>
            <person name="Osbourn A."/>
        </authorList>
    </citation>
    <scope>NUCLEOTIDE SEQUENCE</scope>
    <source>
        <strain evidence="2">S10</strain>
    </source>
</reference>
<dbReference type="KEGG" id="qsa:O6P43_032158"/>
<name>A0AAD7KWW3_QUISA</name>
<organism evidence="2 3">
    <name type="scientific">Quillaja saponaria</name>
    <name type="common">Soap bark tree</name>
    <dbReference type="NCBI Taxonomy" id="32244"/>
    <lineage>
        <taxon>Eukaryota</taxon>
        <taxon>Viridiplantae</taxon>
        <taxon>Streptophyta</taxon>
        <taxon>Embryophyta</taxon>
        <taxon>Tracheophyta</taxon>
        <taxon>Spermatophyta</taxon>
        <taxon>Magnoliopsida</taxon>
        <taxon>eudicotyledons</taxon>
        <taxon>Gunneridae</taxon>
        <taxon>Pentapetalae</taxon>
        <taxon>rosids</taxon>
        <taxon>fabids</taxon>
        <taxon>Fabales</taxon>
        <taxon>Quillajaceae</taxon>
        <taxon>Quillaja</taxon>
    </lineage>
</organism>
<protein>
    <submittedName>
        <fullName evidence="2">Myosin heavy chain, non-muscle-like isoform X3</fullName>
    </submittedName>
</protein>
<evidence type="ECO:0000313" key="2">
    <source>
        <dbReference type="EMBL" id="KAJ7947342.1"/>
    </source>
</evidence>
<dbReference type="AlphaFoldDB" id="A0AAD7KWW3"/>
<accession>A0AAD7KWW3</accession>
<keyword evidence="3" id="KW-1185">Reference proteome</keyword>
<evidence type="ECO:0000256" key="1">
    <source>
        <dbReference type="SAM" id="MobiDB-lite"/>
    </source>
</evidence>
<dbReference type="EMBL" id="JARAOO010000013">
    <property type="protein sequence ID" value="KAJ7947342.1"/>
    <property type="molecule type" value="Genomic_DNA"/>
</dbReference>
<sequence length="118" mass="12898">MTFFSSYNLESNLFKKKKLFVPCDLNFSAFHDVNQQVLDATCSAYGSSIFQASSNAPVNAYCSSMASDHGHETPYKASELGTTRHGNDTCADPSLNDTISELDPDNPAETIVRHGELN</sequence>
<dbReference type="Proteomes" id="UP001163823">
    <property type="component" value="Chromosome 13"/>
</dbReference>
<comment type="caution">
    <text evidence="2">The sequence shown here is derived from an EMBL/GenBank/DDBJ whole genome shotgun (WGS) entry which is preliminary data.</text>
</comment>
<gene>
    <name evidence="2" type="ORF">O6P43_032158</name>
</gene>
<feature type="region of interest" description="Disordered" evidence="1">
    <location>
        <begin position="69"/>
        <end position="88"/>
    </location>
</feature>
<evidence type="ECO:0000313" key="3">
    <source>
        <dbReference type="Proteomes" id="UP001163823"/>
    </source>
</evidence>